<sequence length="277" mass="31971">MTQLTSMQSMTYLDLQSLSFNNNATNLAKANFSSSKKMAEILNKRIKAKKRVAKSDIIDEIHRFAIQKHPVLTNRMYSKLLSQDLSTKGFEIFFNDYYHASCHGFFWIVLRQALNAHQDKTWRNYIKTMLAEESRPRMHCVILKEFIESCGFQIQEPVVAQQFIDSMVKGFTSDIPFALGYSLGVEVEGAYQIDLIEQSCKPKFSEQLAQTIWFEIHLDSSGEEEHANQAVDTIERTLNSESDLERLRQGFFQACDDTYNFMESLYQHIATVPTATR</sequence>
<protein>
    <recommendedName>
        <fullName evidence="3">Iron-containing redox enzyme family protein</fullName>
    </recommendedName>
</protein>
<dbReference type="SUPFAM" id="SSF48613">
    <property type="entry name" value="Heme oxygenase-like"/>
    <property type="match status" value="1"/>
</dbReference>
<evidence type="ECO:0008006" key="3">
    <source>
        <dbReference type="Google" id="ProtNLM"/>
    </source>
</evidence>
<evidence type="ECO:0000313" key="2">
    <source>
        <dbReference type="Proteomes" id="UP000268857"/>
    </source>
</evidence>
<dbReference type="OrthoDB" id="9803968at2"/>
<dbReference type="AlphaFoldDB" id="A0A3S1A2Y4"/>
<comment type="caution">
    <text evidence="1">The sequence shown here is derived from an EMBL/GenBank/DDBJ whole genome shotgun (WGS) entry which is preliminary data.</text>
</comment>
<gene>
    <name evidence="1" type="ORF">PCC6912_00600</name>
</gene>
<keyword evidence="2" id="KW-1185">Reference proteome</keyword>
<dbReference type="Proteomes" id="UP000268857">
    <property type="component" value="Unassembled WGS sequence"/>
</dbReference>
<dbReference type="RefSeq" id="WP_016874468.1">
    <property type="nucleotide sequence ID" value="NZ_AJLN01000116.1"/>
</dbReference>
<evidence type="ECO:0000313" key="1">
    <source>
        <dbReference type="EMBL" id="RUR86617.1"/>
    </source>
</evidence>
<proteinExistence type="predicted"/>
<name>A0A3S1A2Y4_CHLFR</name>
<accession>A0A3S1A2Y4</accession>
<dbReference type="EMBL" id="RSCJ01000001">
    <property type="protein sequence ID" value="RUR86617.1"/>
    <property type="molecule type" value="Genomic_DNA"/>
</dbReference>
<dbReference type="Gene3D" id="1.20.910.10">
    <property type="entry name" value="Heme oxygenase-like"/>
    <property type="match status" value="1"/>
</dbReference>
<reference evidence="1 2" key="1">
    <citation type="journal article" date="2019" name="Genome Biol. Evol.">
        <title>Day and night: Metabolic profiles and evolutionary relationships of six axenic non-marine cyanobacteria.</title>
        <authorList>
            <person name="Will S.E."/>
            <person name="Henke P."/>
            <person name="Boedeker C."/>
            <person name="Huang S."/>
            <person name="Brinkmann H."/>
            <person name="Rohde M."/>
            <person name="Jarek M."/>
            <person name="Friedl T."/>
            <person name="Seufert S."/>
            <person name="Schumacher M."/>
            <person name="Overmann J."/>
            <person name="Neumann-Schaal M."/>
            <person name="Petersen J."/>
        </authorList>
    </citation>
    <scope>NUCLEOTIDE SEQUENCE [LARGE SCALE GENOMIC DNA]</scope>
    <source>
        <strain evidence="1 2">PCC 6912</strain>
    </source>
</reference>
<organism evidence="1 2">
    <name type="scientific">Chlorogloeopsis fritschii PCC 6912</name>
    <dbReference type="NCBI Taxonomy" id="211165"/>
    <lineage>
        <taxon>Bacteria</taxon>
        <taxon>Bacillati</taxon>
        <taxon>Cyanobacteriota</taxon>
        <taxon>Cyanophyceae</taxon>
        <taxon>Nostocales</taxon>
        <taxon>Chlorogloeopsidaceae</taxon>
        <taxon>Chlorogloeopsis</taxon>
    </lineage>
</organism>
<dbReference type="InterPro" id="IPR016084">
    <property type="entry name" value="Haem_Oase-like_multi-hlx"/>
</dbReference>